<gene>
    <name evidence="2" type="ORF">NM686_001965</name>
</gene>
<accession>A0ABY7GLB2</accession>
<reference evidence="2" key="1">
    <citation type="submission" date="2022-11" db="EMBL/GenBank/DDBJ databases">
        <title>Methylomonas rapida sp. nov., Carotenoid-Producing Obligate Methanotrophs with High Growth Characteristics and Biotechnological Potential.</title>
        <authorList>
            <person name="Tikhonova E.N."/>
            <person name="Suleimanov R.Z."/>
            <person name="Miroshnikov K."/>
            <person name="Oshkin I.Y."/>
            <person name="Belova S.E."/>
            <person name="Danilova O.V."/>
            <person name="Ashikhmin A."/>
            <person name="Konopkin A."/>
            <person name="But S.Y."/>
            <person name="Khmelenina V.N."/>
            <person name="Kuznetsov N."/>
            <person name="Pimenov N.V."/>
            <person name="Dedysh S.N."/>
        </authorList>
    </citation>
    <scope>NUCLEOTIDE SEQUENCE</scope>
    <source>
        <strain evidence="2">MP1</strain>
    </source>
</reference>
<feature type="region of interest" description="Disordered" evidence="1">
    <location>
        <begin position="1"/>
        <end position="57"/>
    </location>
</feature>
<dbReference type="RefSeq" id="WP_255190272.1">
    <property type="nucleotide sequence ID" value="NZ_CP113517.1"/>
</dbReference>
<proteinExistence type="predicted"/>
<protein>
    <submittedName>
        <fullName evidence="2">Uncharacterized protein</fullName>
    </submittedName>
</protein>
<evidence type="ECO:0000313" key="3">
    <source>
        <dbReference type="Proteomes" id="UP001162780"/>
    </source>
</evidence>
<evidence type="ECO:0000313" key="2">
    <source>
        <dbReference type="EMBL" id="WAR45301.1"/>
    </source>
</evidence>
<evidence type="ECO:0000256" key="1">
    <source>
        <dbReference type="SAM" id="MobiDB-lite"/>
    </source>
</evidence>
<keyword evidence="3" id="KW-1185">Reference proteome</keyword>
<feature type="compositionally biased region" description="Pro residues" evidence="1">
    <location>
        <begin position="1"/>
        <end position="14"/>
    </location>
</feature>
<name>A0ABY7GLB2_9GAMM</name>
<sequence>MSEIMPIPPSPPLPGVQKIETDKQRKKPTAKRQSKEDASLNRQAPNDQPAQHIDEIV</sequence>
<dbReference type="Proteomes" id="UP001162780">
    <property type="component" value="Chromosome"/>
</dbReference>
<organism evidence="2 3">
    <name type="scientific">Methylomonas rapida</name>
    <dbReference type="NCBI Taxonomy" id="2963939"/>
    <lineage>
        <taxon>Bacteria</taxon>
        <taxon>Pseudomonadati</taxon>
        <taxon>Pseudomonadota</taxon>
        <taxon>Gammaproteobacteria</taxon>
        <taxon>Methylococcales</taxon>
        <taxon>Methylococcaceae</taxon>
        <taxon>Methylomonas</taxon>
    </lineage>
</organism>
<feature type="compositionally biased region" description="Polar residues" evidence="1">
    <location>
        <begin position="40"/>
        <end position="49"/>
    </location>
</feature>
<dbReference type="EMBL" id="CP113517">
    <property type="protein sequence ID" value="WAR45301.1"/>
    <property type="molecule type" value="Genomic_DNA"/>
</dbReference>